<evidence type="ECO:0000313" key="2">
    <source>
        <dbReference type="Proteomes" id="UP000293360"/>
    </source>
</evidence>
<dbReference type="AlphaFoldDB" id="A0A4Q4TMS7"/>
<accession>A0A4Q4TMS7</accession>
<comment type="caution">
    <text evidence="1">The sequence shown here is derived from an EMBL/GenBank/DDBJ whole genome shotgun (WGS) entry which is preliminary data.</text>
</comment>
<dbReference type="OrthoDB" id="3350591at2759"/>
<dbReference type="EMBL" id="QJNU01000061">
    <property type="protein sequence ID" value="RYP08485.1"/>
    <property type="molecule type" value="Genomic_DNA"/>
</dbReference>
<proteinExistence type="predicted"/>
<name>A0A4Q4TMS7_9PEZI</name>
<keyword evidence="2" id="KW-1185">Reference proteome</keyword>
<reference evidence="1 2" key="1">
    <citation type="submission" date="2018-06" db="EMBL/GenBank/DDBJ databases">
        <title>Complete Genomes of Monosporascus.</title>
        <authorList>
            <person name="Robinson A.J."/>
            <person name="Natvig D.O."/>
        </authorList>
    </citation>
    <scope>NUCLEOTIDE SEQUENCE [LARGE SCALE GENOMIC DNA]</scope>
    <source>
        <strain evidence="1 2">CBS 110550</strain>
    </source>
</reference>
<gene>
    <name evidence="1" type="ORF">DL764_001873</name>
</gene>
<evidence type="ECO:0000313" key="1">
    <source>
        <dbReference type="EMBL" id="RYP08485.1"/>
    </source>
</evidence>
<organism evidence="1 2">
    <name type="scientific">Monosporascus ibericus</name>
    <dbReference type="NCBI Taxonomy" id="155417"/>
    <lineage>
        <taxon>Eukaryota</taxon>
        <taxon>Fungi</taxon>
        <taxon>Dikarya</taxon>
        <taxon>Ascomycota</taxon>
        <taxon>Pezizomycotina</taxon>
        <taxon>Sordariomycetes</taxon>
        <taxon>Xylariomycetidae</taxon>
        <taxon>Xylariales</taxon>
        <taxon>Xylariales incertae sedis</taxon>
        <taxon>Monosporascus</taxon>
    </lineage>
</organism>
<protein>
    <submittedName>
        <fullName evidence="1">Uncharacterized protein</fullName>
    </submittedName>
</protein>
<dbReference type="Proteomes" id="UP000293360">
    <property type="component" value="Unassembled WGS sequence"/>
</dbReference>
<sequence length="197" mass="22234">MAAVLEPPVRRGPNNPRITSIWRLLCGTVRELGSDREAGKRLINLLETPSKLQFRHERGNDVKHEWGSRYPKLVTSNQPCETRIDSDEAAPGCSGMTYYVKRCMSEALARPYPYDMPEPRSNEAVYMPAASAWISIAVRNMYESRRGGESGFDLPIWESWEKSFGEVAASDEANGEAQEIALRAKDEMGIIQRRVDL</sequence>
<dbReference type="STRING" id="155417.A0A4Q4TMS7"/>